<dbReference type="Proteomes" id="UP000198728">
    <property type="component" value="Unassembled WGS sequence"/>
</dbReference>
<dbReference type="PANTHER" id="PTHR30427">
    <property type="entry name" value="TRANSCRIPTIONAL ACTIVATOR PROTEIN LYSR"/>
    <property type="match status" value="1"/>
</dbReference>
<keyword evidence="7" id="KW-1185">Reference proteome</keyword>
<dbReference type="GO" id="GO:0003700">
    <property type="term" value="F:DNA-binding transcription factor activity"/>
    <property type="evidence" value="ECO:0007669"/>
    <property type="project" value="InterPro"/>
</dbReference>
<evidence type="ECO:0000313" key="6">
    <source>
        <dbReference type="EMBL" id="SFC62485.1"/>
    </source>
</evidence>
<evidence type="ECO:0000313" key="7">
    <source>
        <dbReference type="Proteomes" id="UP000198728"/>
    </source>
</evidence>
<keyword evidence="3 6" id="KW-0238">DNA-binding</keyword>
<dbReference type="STRING" id="441112.SAMN04488094_10723"/>
<sequence length="309" mass="34067">MKRFNVRQIEAFRAVISLGSMTKASESLGISQPAVSRLMTDFQEAVGFKLFRRSRNGAEPTADARRLFELVDKFFVGLEEMNDEVQAIRTVKSGSVAIAAMGPYDYGIIPELAAQFRRTHPGISLKLESQPQDRVADWVASRRADIGILTLPVLNSSVATRELLTMPALCVMPTGHALAEKNEIQPEDLNGESFVGFPRGTPFRFETDSLFDKRGIERQMMTEASTHEAVCNLVAAGLGVSIVSPFSPHFRRNPRLVFRPFKPALPITLGVVADEETLSVAAKAFFDFLLERTQDYGENLKSAGGRSPS</sequence>
<evidence type="ECO:0000256" key="1">
    <source>
        <dbReference type="ARBA" id="ARBA00009437"/>
    </source>
</evidence>
<dbReference type="SUPFAM" id="SSF53850">
    <property type="entry name" value="Periplasmic binding protein-like II"/>
    <property type="match status" value="1"/>
</dbReference>
<evidence type="ECO:0000256" key="2">
    <source>
        <dbReference type="ARBA" id="ARBA00023015"/>
    </source>
</evidence>
<proteinExistence type="inferred from homology"/>
<feature type="domain" description="HTH lysR-type" evidence="5">
    <location>
        <begin position="4"/>
        <end position="61"/>
    </location>
</feature>
<dbReference type="OrthoDB" id="8479870at2"/>
<dbReference type="PANTHER" id="PTHR30427:SF1">
    <property type="entry name" value="TRANSCRIPTIONAL ACTIVATOR PROTEIN LYSR"/>
    <property type="match status" value="1"/>
</dbReference>
<protein>
    <submittedName>
        <fullName evidence="6">DNA-binding transcriptional regulator, LysR family</fullName>
    </submittedName>
</protein>
<dbReference type="InterPro" id="IPR037424">
    <property type="entry name" value="NocR_PBP2"/>
</dbReference>
<dbReference type="Pfam" id="PF03466">
    <property type="entry name" value="LysR_substrate"/>
    <property type="match status" value="1"/>
</dbReference>
<dbReference type="GO" id="GO:0010628">
    <property type="term" value="P:positive regulation of gene expression"/>
    <property type="evidence" value="ECO:0007669"/>
    <property type="project" value="TreeGrafter"/>
</dbReference>
<keyword evidence="2" id="KW-0805">Transcription regulation</keyword>
<dbReference type="SUPFAM" id="SSF46785">
    <property type="entry name" value="Winged helix' DNA-binding domain"/>
    <property type="match status" value="1"/>
</dbReference>
<dbReference type="InterPro" id="IPR036390">
    <property type="entry name" value="WH_DNA-bd_sf"/>
</dbReference>
<comment type="similarity">
    <text evidence="1">Belongs to the LysR transcriptional regulatory family.</text>
</comment>
<dbReference type="Gene3D" id="1.10.10.10">
    <property type="entry name" value="Winged helix-like DNA-binding domain superfamily/Winged helix DNA-binding domain"/>
    <property type="match status" value="1"/>
</dbReference>
<dbReference type="InterPro" id="IPR005119">
    <property type="entry name" value="LysR_subst-bd"/>
</dbReference>
<evidence type="ECO:0000259" key="5">
    <source>
        <dbReference type="PROSITE" id="PS50931"/>
    </source>
</evidence>
<accession>A0A1I1KPF8</accession>
<keyword evidence="4" id="KW-0804">Transcription</keyword>
<dbReference type="EMBL" id="FOLG01000007">
    <property type="protein sequence ID" value="SFC62485.1"/>
    <property type="molecule type" value="Genomic_DNA"/>
</dbReference>
<organism evidence="6 7">
    <name type="scientific">Tropicimonas isoalkanivorans</name>
    <dbReference type="NCBI Taxonomy" id="441112"/>
    <lineage>
        <taxon>Bacteria</taxon>
        <taxon>Pseudomonadati</taxon>
        <taxon>Pseudomonadota</taxon>
        <taxon>Alphaproteobacteria</taxon>
        <taxon>Rhodobacterales</taxon>
        <taxon>Roseobacteraceae</taxon>
        <taxon>Tropicimonas</taxon>
    </lineage>
</organism>
<dbReference type="AlphaFoldDB" id="A0A1I1KPF8"/>
<dbReference type="PROSITE" id="PS50931">
    <property type="entry name" value="HTH_LYSR"/>
    <property type="match status" value="1"/>
</dbReference>
<dbReference type="InterPro" id="IPR000847">
    <property type="entry name" value="LysR_HTH_N"/>
</dbReference>
<reference evidence="6 7" key="1">
    <citation type="submission" date="2016-10" db="EMBL/GenBank/DDBJ databases">
        <authorList>
            <person name="de Groot N.N."/>
        </authorList>
    </citation>
    <scope>NUCLEOTIDE SEQUENCE [LARGE SCALE GENOMIC DNA]</scope>
    <source>
        <strain evidence="6 7">DSM 19548</strain>
    </source>
</reference>
<evidence type="ECO:0000256" key="4">
    <source>
        <dbReference type="ARBA" id="ARBA00023163"/>
    </source>
</evidence>
<dbReference type="InterPro" id="IPR036388">
    <property type="entry name" value="WH-like_DNA-bd_sf"/>
</dbReference>
<name>A0A1I1KPF8_9RHOB</name>
<dbReference type="GO" id="GO:0043565">
    <property type="term" value="F:sequence-specific DNA binding"/>
    <property type="evidence" value="ECO:0007669"/>
    <property type="project" value="TreeGrafter"/>
</dbReference>
<dbReference type="CDD" id="cd08415">
    <property type="entry name" value="PBP2_LysR_opines_like"/>
    <property type="match status" value="1"/>
</dbReference>
<evidence type="ECO:0000256" key="3">
    <source>
        <dbReference type="ARBA" id="ARBA00023125"/>
    </source>
</evidence>
<dbReference type="RefSeq" id="WP_093361035.1">
    <property type="nucleotide sequence ID" value="NZ_FOLG01000007.1"/>
</dbReference>
<dbReference type="Gene3D" id="3.40.190.290">
    <property type="match status" value="1"/>
</dbReference>
<dbReference type="Pfam" id="PF00126">
    <property type="entry name" value="HTH_1"/>
    <property type="match status" value="1"/>
</dbReference>
<gene>
    <name evidence="6" type="ORF">SAMN04488094_10723</name>
</gene>
<dbReference type="PRINTS" id="PR00039">
    <property type="entry name" value="HTHLYSR"/>
</dbReference>